<dbReference type="AlphaFoldDB" id="A0A066VUH3"/>
<comment type="caution">
    <text evidence="3">The sequence shown here is derived from an EMBL/GenBank/DDBJ whole genome shotgun (WGS) entry which is preliminary data.</text>
</comment>
<feature type="region of interest" description="Disordered" evidence="1">
    <location>
        <begin position="337"/>
        <end position="502"/>
    </location>
</feature>
<dbReference type="EMBL" id="JMSN01000057">
    <property type="protein sequence ID" value="KDN43913.1"/>
    <property type="molecule type" value="Genomic_DNA"/>
</dbReference>
<organism evidence="3 4">
    <name type="scientific">Tilletiaria anomala (strain ATCC 24038 / CBS 436.72 / UBC 951)</name>
    <dbReference type="NCBI Taxonomy" id="1037660"/>
    <lineage>
        <taxon>Eukaryota</taxon>
        <taxon>Fungi</taxon>
        <taxon>Dikarya</taxon>
        <taxon>Basidiomycota</taxon>
        <taxon>Ustilaginomycotina</taxon>
        <taxon>Exobasidiomycetes</taxon>
        <taxon>Georgefischeriales</taxon>
        <taxon>Tilletiariaceae</taxon>
        <taxon>Tilletiaria</taxon>
    </lineage>
</organism>
<keyword evidence="4" id="KW-1185">Reference proteome</keyword>
<dbReference type="RefSeq" id="XP_013242534.1">
    <property type="nucleotide sequence ID" value="XM_013387080.1"/>
</dbReference>
<feature type="domain" description="HhH-GPD" evidence="2">
    <location>
        <begin position="162"/>
        <end position="323"/>
    </location>
</feature>
<dbReference type="InterPro" id="IPR003265">
    <property type="entry name" value="HhH-GPD_domain"/>
</dbReference>
<evidence type="ECO:0000313" key="4">
    <source>
        <dbReference type="Proteomes" id="UP000027361"/>
    </source>
</evidence>
<dbReference type="HOGENOM" id="CLU_543134_0_0_1"/>
<dbReference type="GO" id="GO:0006285">
    <property type="term" value="P:base-excision repair, AP site formation"/>
    <property type="evidence" value="ECO:0007669"/>
    <property type="project" value="UniProtKB-ARBA"/>
</dbReference>
<dbReference type="PANTHER" id="PTHR47203:SF1">
    <property type="entry name" value="HYPOTHETICAL BASE EXCISION DNA REPAIR PROTEIN (EUROFUNG)"/>
    <property type="match status" value="1"/>
</dbReference>
<dbReference type="InterPro" id="IPR023170">
    <property type="entry name" value="HhH_base_excis_C"/>
</dbReference>
<sequence length="502" mass="53785">MRRRAAATAAASLLVTQETVPAPPQAATATAAPALMTLRARRNGRTTNTDSVRPLSKEDDRHPEKQQETPDSAESKSQQLSARKLAAYSQSSLAGPFPGFAYPTAEEAEKVAYLLADWHGYRKGEEAGETMLPRHRKPQSDDNWGGCGNVPSVLDALIRTVLSCNTSSRNSTAAHKSLVARFGRQNWEAILDAPHTELVEAIRCGGLANSKARTIRAILEQTRQRHGCLSLDHLHAPDVADGAIMRELLAFPGVGPKVATCVLMFCIGRDTIAVDTHVWRLSKMLGWVPDTATRDQTCYHLEERLPPPLKYPLHVLLIKHGKMCGACSARGFATVEMDNGSSNGGVQSGAEDERDREDLEEQSGLASGDAGAGAAGAQDERKKGREARPCPLRQHGFVHSRTYSKKMSLHKAEGDADIDASPGKPKSKRRSGSSHAKEDDESAAAEADGKPISTAGSCIRALKRAKKEDVPEAGVSRANTAANAIGSGGSRSSSRKRAKAEA</sequence>
<feature type="compositionally biased region" description="Basic residues" evidence="1">
    <location>
        <begin position="493"/>
        <end position="502"/>
    </location>
</feature>
<dbReference type="GeneID" id="25263288"/>
<dbReference type="Pfam" id="PF00730">
    <property type="entry name" value="HhH-GPD"/>
    <property type="match status" value="1"/>
</dbReference>
<feature type="compositionally biased region" description="Basic and acidic residues" evidence="1">
    <location>
        <begin position="55"/>
        <end position="68"/>
    </location>
</feature>
<dbReference type="Gene3D" id="1.10.340.30">
    <property type="entry name" value="Hypothetical protein, domain 2"/>
    <property type="match status" value="1"/>
</dbReference>
<dbReference type="GO" id="GO:0000702">
    <property type="term" value="F:oxidized base lesion DNA N-glycosylase activity"/>
    <property type="evidence" value="ECO:0007669"/>
    <property type="project" value="UniProtKB-ARBA"/>
</dbReference>
<evidence type="ECO:0000256" key="1">
    <source>
        <dbReference type="SAM" id="MobiDB-lite"/>
    </source>
</evidence>
<reference evidence="3 4" key="1">
    <citation type="submission" date="2014-05" db="EMBL/GenBank/DDBJ databases">
        <title>Draft genome sequence of a rare smut relative, Tilletiaria anomala UBC 951.</title>
        <authorList>
            <consortium name="DOE Joint Genome Institute"/>
            <person name="Toome M."/>
            <person name="Kuo A."/>
            <person name="Henrissat B."/>
            <person name="Lipzen A."/>
            <person name="Tritt A."/>
            <person name="Yoshinaga Y."/>
            <person name="Zane M."/>
            <person name="Barry K."/>
            <person name="Grigoriev I.V."/>
            <person name="Spatafora J.W."/>
            <person name="Aimea M.C."/>
        </authorList>
    </citation>
    <scope>NUCLEOTIDE SEQUENCE [LARGE SCALE GENOMIC DNA]</scope>
    <source>
        <strain evidence="3 4">UBC 951</strain>
    </source>
</reference>
<evidence type="ECO:0000313" key="3">
    <source>
        <dbReference type="EMBL" id="KDN43913.1"/>
    </source>
</evidence>
<name>A0A066VUH3_TILAU</name>
<evidence type="ECO:0000259" key="2">
    <source>
        <dbReference type="SMART" id="SM00478"/>
    </source>
</evidence>
<feature type="compositionally biased region" description="Basic residues" evidence="1">
    <location>
        <begin position="396"/>
        <end position="409"/>
    </location>
</feature>
<dbReference type="CDD" id="cd00056">
    <property type="entry name" value="ENDO3c"/>
    <property type="match status" value="1"/>
</dbReference>
<feature type="compositionally biased region" description="Low complexity" evidence="1">
    <location>
        <begin position="25"/>
        <end position="34"/>
    </location>
</feature>
<dbReference type="SUPFAM" id="SSF48150">
    <property type="entry name" value="DNA-glycosylase"/>
    <property type="match status" value="1"/>
</dbReference>
<dbReference type="InterPro" id="IPR011257">
    <property type="entry name" value="DNA_glycosylase"/>
</dbReference>
<dbReference type="STRING" id="1037660.A0A066VUH3"/>
<feature type="compositionally biased region" description="Basic and acidic residues" evidence="1">
    <location>
        <begin position="378"/>
        <end position="388"/>
    </location>
</feature>
<dbReference type="SMART" id="SM00478">
    <property type="entry name" value="ENDO3c"/>
    <property type="match status" value="1"/>
</dbReference>
<dbReference type="InParanoid" id="A0A066VUH3"/>
<dbReference type="PANTHER" id="PTHR47203">
    <property type="match status" value="1"/>
</dbReference>
<proteinExistence type="predicted"/>
<feature type="compositionally biased region" description="Polar residues" evidence="1">
    <location>
        <begin position="69"/>
        <end position="81"/>
    </location>
</feature>
<gene>
    <name evidence="3" type="ORF">K437DRAFT_248185</name>
</gene>
<dbReference type="Gene3D" id="1.10.1670.10">
    <property type="entry name" value="Helix-hairpin-Helix base-excision DNA repair enzymes (C-terminal)"/>
    <property type="match status" value="1"/>
</dbReference>
<protein>
    <submittedName>
        <fullName evidence="3">DNA glycosylase</fullName>
    </submittedName>
</protein>
<dbReference type="OrthoDB" id="5607at2759"/>
<feature type="region of interest" description="Disordered" evidence="1">
    <location>
        <begin position="16"/>
        <end position="84"/>
    </location>
</feature>
<accession>A0A066VUH3</accession>
<dbReference type="Proteomes" id="UP000027361">
    <property type="component" value="Unassembled WGS sequence"/>
</dbReference>